<accession>A0AA35VGL1</accession>
<reference evidence="2" key="1">
    <citation type="submission" date="2023-04" db="EMBL/GenBank/DDBJ databases">
        <authorList>
            <person name="Vijverberg K."/>
            <person name="Xiong W."/>
            <person name="Schranz E."/>
        </authorList>
    </citation>
    <scope>NUCLEOTIDE SEQUENCE</scope>
</reference>
<gene>
    <name evidence="2" type="ORF">LSALG_LOCUS1293</name>
</gene>
<evidence type="ECO:0000313" key="3">
    <source>
        <dbReference type="Proteomes" id="UP001177003"/>
    </source>
</evidence>
<organism evidence="2 3">
    <name type="scientific">Lactuca saligna</name>
    <name type="common">Willowleaf lettuce</name>
    <dbReference type="NCBI Taxonomy" id="75948"/>
    <lineage>
        <taxon>Eukaryota</taxon>
        <taxon>Viridiplantae</taxon>
        <taxon>Streptophyta</taxon>
        <taxon>Embryophyta</taxon>
        <taxon>Tracheophyta</taxon>
        <taxon>Spermatophyta</taxon>
        <taxon>Magnoliopsida</taxon>
        <taxon>eudicotyledons</taxon>
        <taxon>Gunneridae</taxon>
        <taxon>Pentapetalae</taxon>
        <taxon>asterids</taxon>
        <taxon>campanulids</taxon>
        <taxon>Asterales</taxon>
        <taxon>Asteraceae</taxon>
        <taxon>Cichorioideae</taxon>
        <taxon>Cichorieae</taxon>
        <taxon>Lactucinae</taxon>
        <taxon>Lactuca</taxon>
    </lineage>
</organism>
<evidence type="ECO:0000313" key="2">
    <source>
        <dbReference type="EMBL" id="CAI9260457.1"/>
    </source>
</evidence>
<proteinExistence type="predicted"/>
<dbReference type="AlphaFoldDB" id="A0AA35VGL1"/>
<keyword evidence="3" id="KW-1185">Reference proteome</keyword>
<feature type="region of interest" description="Disordered" evidence="1">
    <location>
        <begin position="1"/>
        <end position="32"/>
    </location>
</feature>
<sequence length="488" mass="57681">MLRKLYDEEQIKEDKFEEEEEEDSGPIYDTDGEGEFCERINFLDEEEFIEEIEEETNFVIGDEFVEAIVEEINFIDMDKIVEEIVIFVEQQISFQELTTTRTNDCKCHKNSGSHIFYEHNFFSKDLKEIQIGSFIDQEGLFVFHLHFRFKVWEIFTLWRPWNAYILHFEGLGKRFDFTNYDLDSDVFVLSSLIDQKEKKDMHITFDKKFCAIRDVDFSLKTQKQQDQLFLDDGRILYAPKGDMMISKTRCVHGSSNQSRKKTLCDNSYANFLCCPQTKDILINSSFVVQKHQERRLEVCGERKMNDGIHLSTNHLSTSKEERINQYEDLSPKYLHGRMLMKFGLIFFWCALNWETMILRRAAHQLTNTNHDPFFKMTTINHLNYCKVNLQVQVHGNVRKWIFIHKSKIRLGLNLVSYLKKNMCMWRKGQVGVKKMSHYAIKNCFQDLLSGKVRMGEQHNLVLTELRTIPFEEGGNDPYMDNEGPKGYG</sequence>
<protein>
    <submittedName>
        <fullName evidence="2">Uncharacterized protein</fullName>
    </submittedName>
</protein>
<feature type="compositionally biased region" description="Basic and acidic residues" evidence="1">
    <location>
        <begin position="1"/>
        <end position="15"/>
    </location>
</feature>
<dbReference type="EMBL" id="OX465086">
    <property type="protein sequence ID" value="CAI9260457.1"/>
    <property type="molecule type" value="Genomic_DNA"/>
</dbReference>
<dbReference type="Proteomes" id="UP001177003">
    <property type="component" value="Chromosome 0"/>
</dbReference>
<name>A0AA35VGL1_LACSI</name>
<evidence type="ECO:0000256" key="1">
    <source>
        <dbReference type="SAM" id="MobiDB-lite"/>
    </source>
</evidence>
<feature type="compositionally biased region" description="Acidic residues" evidence="1">
    <location>
        <begin position="16"/>
        <end position="32"/>
    </location>
</feature>